<organism evidence="1 2">
    <name type="scientific">Spiribacter salinus</name>
    <dbReference type="NCBI Taxonomy" id="1335746"/>
    <lineage>
        <taxon>Bacteria</taxon>
        <taxon>Pseudomonadati</taxon>
        <taxon>Pseudomonadota</taxon>
        <taxon>Gammaproteobacteria</taxon>
        <taxon>Chromatiales</taxon>
        <taxon>Ectothiorhodospiraceae</taxon>
        <taxon>Spiribacter</taxon>
    </lineage>
</organism>
<dbReference type="Gene3D" id="3.30.420.240">
    <property type="match status" value="1"/>
</dbReference>
<evidence type="ECO:0000313" key="1">
    <source>
        <dbReference type="EMBL" id="TQE98498.1"/>
    </source>
</evidence>
<comment type="caution">
    <text evidence="1">The sequence shown here is derived from an EMBL/GenBank/DDBJ whole genome shotgun (WGS) entry which is preliminary data.</text>
</comment>
<proteinExistence type="predicted"/>
<dbReference type="EMBL" id="VIFK01000189">
    <property type="protein sequence ID" value="TQE98498.1"/>
    <property type="molecule type" value="Genomic_DNA"/>
</dbReference>
<name>A0A540VP54_9GAMM</name>
<accession>A0A540VP54</accession>
<gene>
    <name evidence="1" type="ORF">FKY71_13540</name>
</gene>
<dbReference type="AlphaFoldDB" id="A0A540VP54"/>
<protein>
    <recommendedName>
        <fullName evidence="3">Terminase</fullName>
    </recommendedName>
</protein>
<dbReference type="Proteomes" id="UP000315400">
    <property type="component" value="Unassembled WGS sequence"/>
</dbReference>
<evidence type="ECO:0000313" key="2">
    <source>
        <dbReference type="Proteomes" id="UP000315400"/>
    </source>
</evidence>
<reference evidence="1 2" key="1">
    <citation type="submission" date="2019-06" db="EMBL/GenBank/DDBJ databases">
        <title>Metagenome assembled Genome of Spiribacter salinus SL48-SHIP from the microbial mat of Salt Lake 48 (Novosibirsk region, Russia).</title>
        <authorList>
            <person name="Shipova A."/>
            <person name="Rozanov A.S."/>
            <person name="Bryanskaya A.V."/>
            <person name="Peltek S.E."/>
        </authorList>
    </citation>
    <scope>NUCLEOTIDE SEQUENCE [LARGE SCALE GENOMIC DNA]</scope>
    <source>
        <strain evidence="1">SL48-SHIP-2</strain>
    </source>
</reference>
<sequence length="498" mass="55412">MALSDSDLYRAATEELIKKAPKNLYAFMQLTWPVLHDGRHIIPTWHVPLMCRYLEAVASRTIKRLVICIPPGFAKSLTVSVFYSAWRWLDDPNLQITSFGNSRDVVVRDSRRVRKVIKSDIYRAIMEEAGVDFDFADDQNEKKNFELTTGGFRQAYPIGGSNTGKRSDEQLLDDLSDASDALESPELAARRFRNTRKKVEGTLSDRLNSLNDDPRIMIAQRLHPLDAPGGAIDDGWPHLVLPMEYDPDHLQCSPDDPRTQKGELLCPALANRETVERLKRKPLAGAKLQQMPDADGEDLFTADMFLLSSDGQGARSARRYVISCDPTGGGGVGADPSGMVVWADCGGQSIAVDVSNSATDWESLKREFFRLREKWGARVALIEKTGLGPSLISEARGAGMVVHVFKPGAHGGKYARANVSTERWRDGSLRVRSKEGLFATLINQHCNFPNVLHDDLVDACSQYAIWRHQGAGRVHHQPRELSRGELPQGLVNHVDLGY</sequence>
<evidence type="ECO:0008006" key="3">
    <source>
        <dbReference type="Google" id="ProtNLM"/>
    </source>
</evidence>